<name>A0AAU9EZE7_9BACT</name>
<evidence type="ECO:0000313" key="3">
    <source>
        <dbReference type="EMBL" id="BEQ16900.1"/>
    </source>
</evidence>
<dbReference type="Gene3D" id="2.40.390.10">
    <property type="entry name" value="CV3147-like"/>
    <property type="match status" value="1"/>
</dbReference>
<gene>
    <name evidence="3" type="ORF">FAK_39660</name>
</gene>
<accession>A0AAU9EZE7</accession>
<dbReference type="InterPro" id="IPR027479">
    <property type="entry name" value="S-Me-THD_N_sf"/>
</dbReference>
<dbReference type="KEGG" id="dmp:FAK_39660"/>
<evidence type="ECO:0000259" key="1">
    <source>
        <dbReference type="Pfam" id="PF06032"/>
    </source>
</evidence>
<keyword evidence="4" id="KW-1185">Reference proteome</keyword>
<dbReference type="InterPro" id="IPR024071">
    <property type="entry name" value="S-Me-THD_C_sf"/>
</dbReference>
<dbReference type="RefSeq" id="WP_338603405.1">
    <property type="nucleotide sequence ID" value="NZ_AP028679.1"/>
</dbReference>
<dbReference type="AlphaFoldDB" id="A0AAU9EZE7"/>
<feature type="domain" description="S-Me-THD N-terminal" evidence="1">
    <location>
        <begin position="13"/>
        <end position="175"/>
    </location>
</feature>
<dbReference type="InterPro" id="IPR010318">
    <property type="entry name" value="S-Me-THD_N"/>
</dbReference>
<organism evidence="3 4">
    <name type="scientific">Desulfoferula mesophila</name>
    <dbReference type="NCBI Taxonomy" id="3058419"/>
    <lineage>
        <taxon>Bacteria</taxon>
        <taxon>Pseudomonadati</taxon>
        <taxon>Thermodesulfobacteriota</taxon>
        <taxon>Desulfarculia</taxon>
        <taxon>Desulfarculales</taxon>
        <taxon>Desulfarculaceae</taxon>
        <taxon>Desulfoferula</taxon>
    </lineage>
</organism>
<protein>
    <recommendedName>
        <fullName evidence="5">DUF917 domain-containing protein</fullName>
    </recommendedName>
</protein>
<dbReference type="Proteomes" id="UP001366166">
    <property type="component" value="Chromosome"/>
</dbReference>
<evidence type="ECO:0008006" key="5">
    <source>
        <dbReference type="Google" id="ProtNLM"/>
    </source>
</evidence>
<evidence type="ECO:0000259" key="2">
    <source>
        <dbReference type="Pfam" id="PF20906"/>
    </source>
</evidence>
<dbReference type="EMBL" id="AP028679">
    <property type="protein sequence ID" value="BEQ16900.1"/>
    <property type="molecule type" value="Genomic_DNA"/>
</dbReference>
<dbReference type="SUPFAM" id="SSF160991">
    <property type="entry name" value="CV3147-like"/>
    <property type="match status" value="1"/>
</dbReference>
<sequence>MFKPIKTLSRSETENLIEGAVVLGCGGGGDPDIARDIVDTLFAQGKELRLMNLDDLDDHAWVAILGYVGGGVSPEEIAANQDVPRVWETPILQAAEQLAGHLNVQFDAYLCSEIGAGNIIANFLVAAMEGKPIIDGDAIGNRAKPELSISLTSLVGLSVAPLAATTHYGDVIILDKVSDTFRAEYLCRYLSRASSGRLAVARCPSKGAEIKKAMQPNSISLAMEIGRIIREEKHHKIDKMINVTGGKKLFEGTITKVTRENRDGFVWGDIHFNGRGEEAGKKYHIWFKNENLVSWKDEVLDATCPDLIMIVEADSGKGVYNWGSQLAEGKEVMVIGMSATEPWQTARGFEIFGPKHFGFDFQAKPLSAR</sequence>
<feature type="domain" description="S-Me-THD-like C-terminal" evidence="2">
    <location>
        <begin position="180"/>
        <end position="366"/>
    </location>
</feature>
<dbReference type="Pfam" id="PF20906">
    <property type="entry name" value="S-Me-THD_C"/>
    <property type="match status" value="1"/>
</dbReference>
<proteinExistence type="predicted"/>
<reference evidence="4" key="1">
    <citation type="journal article" date="2023" name="Arch. Microbiol.">
        <title>Desulfoferula mesophilus gen. nov. sp. nov., a mesophilic sulfate-reducing bacterium isolated from a brackish lake sediment.</title>
        <authorList>
            <person name="Watanabe T."/>
            <person name="Yabe T."/>
            <person name="Tsuji J.M."/>
            <person name="Fukui M."/>
        </authorList>
    </citation>
    <scope>NUCLEOTIDE SEQUENCE [LARGE SCALE GENOMIC DNA]</scope>
    <source>
        <strain evidence="4">12FAK</strain>
    </source>
</reference>
<evidence type="ECO:0000313" key="4">
    <source>
        <dbReference type="Proteomes" id="UP001366166"/>
    </source>
</evidence>
<dbReference type="Gene3D" id="3.40.1610.10">
    <property type="entry name" value="CV3147-like domain"/>
    <property type="match status" value="1"/>
</dbReference>
<dbReference type="InterPro" id="IPR048350">
    <property type="entry name" value="S-Me-THD-like_C"/>
</dbReference>
<dbReference type="Pfam" id="PF06032">
    <property type="entry name" value="S-Me-THD_N"/>
    <property type="match status" value="1"/>
</dbReference>